<accession>A0A844D669</accession>
<evidence type="ECO:0000259" key="1">
    <source>
        <dbReference type="Pfam" id="PF01926"/>
    </source>
</evidence>
<dbReference type="GO" id="GO:0005737">
    <property type="term" value="C:cytoplasm"/>
    <property type="evidence" value="ECO:0007669"/>
    <property type="project" value="TreeGrafter"/>
</dbReference>
<dbReference type="Proteomes" id="UP000439986">
    <property type="component" value="Unassembled WGS sequence"/>
</dbReference>
<dbReference type="InterPro" id="IPR006073">
    <property type="entry name" value="GTP-bd"/>
</dbReference>
<name>A0A844D669_9BURK</name>
<evidence type="ECO:0000313" key="3">
    <source>
        <dbReference type="Proteomes" id="UP000439986"/>
    </source>
</evidence>
<proteinExistence type="predicted"/>
<organism evidence="2 3">
    <name type="scientific">Duganella aquatilis</name>
    <dbReference type="NCBI Taxonomy" id="2666082"/>
    <lineage>
        <taxon>Bacteria</taxon>
        <taxon>Pseudomonadati</taxon>
        <taxon>Pseudomonadota</taxon>
        <taxon>Betaproteobacteria</taxon>
        <taxon>Burkholderiales</taxon>
        <taxon>Oxalobacteraceae</taxon>
        <taxon>Telluria group</taxon>
        <taxon>Duganella</taxon>
    </lineage>
</organism>
<feature type="domain" description="G" evidence="1">
    <location>
        <begin position="52"/>
        <end position="151"/>
    </location>
</feature>
<dbReference type="Gene3D" id="3.40.50.300">
    <property type="entry name" value="P-loop containing nucleotide triphosphate hydrolases"/>
    <property type="match status" value="1"/>
</dbReference>
<dbReference type="GO" id="GO:0030488">
    <property type="term" value="P:tRNA methylation"/>
    <property type="evidence" value="ECO:0007669"/>
    <property type="project" value="TreeGrafter"/>
</dbReference>
<dbReference type="InterPro" id="IPR027417">
    <property type="entry name" value="P-loop_NTPase"/>
</dbReference>
<dbReference type="PANTHER" id="PTHR42714">
    <property type="entry name" value="TRNA MODIFICATION GTPASE GTPBP3"/>
    <property type="match status" value="1"/>
</dbReference>
<dbReference type="EMBL" id="WKJL01000010">
    <property type="protein sequence ID" value="MRW85345.1"/>
    <property type="molecule type" value="Genomic_DNA"/>
</dbReference>
<sequence length="243" mass="26884">MTAALACTVKLTRTVDDLVAHCDAFDFLQDGLPVPSSASRWRRGNTVSEDLQVIVMGKSGYGKSTTLNSLIGEEAFDTSDTEGCTRVMQSAEFKFASTSGTHYFSLADLPGIGENPQLDAEYIQLYRAALEKAHAVIYFMRADQRDYAIDEWVFSELFPSRAERGKVIVALNAIDKIEPMNRRHPFEMSAAQWQNVDLRIASISKKLKLVTAAIIPISAAEQINTSRLVGRLSKLLLPHMQPG</sequence>
<dbReference type="Pfam" id="PF01926">
    <property type="entry name" value="MMR_HSR1"/>
    <property type="match status" value="1"/>
</dbReference>
<dbReference type="PANTHER" id="PTHR42714:SF2">
    <property type="entry name" value="TRNA MODIFICATION GTPASE GTPBP3, MITOCHONDRIAL"/>
    <property type="match status" value="1"/>
</dbReference>
<dbReference type="RefSeq" id="WP_154358387.1">
    <property type="nucleotide sequence ID" value="NZ_WKJL01000010.1"/>
</dbReference>
<dbReference type="GO" id="GO:0002098">
    <property type="term" value="P:tRNA wobble uridine modification"/>
    <property type="evidence" value="ECO:0007669"/>
    <property type="project" value="TreeGrafter"/>
</dbReference>
<keyword evidence="3" id="KW-1185">Reference proteome</keyword>
<dbReference type="AlphaFoldDB" id="A0A844D669"/>
<gene>
    <name evidence="2" type="ORF">GJ698_14765</name>
</gene>
<comment type="caution">
    <text evidence="2">The sequence shown here is derived from an EMBL/GenBank/DDBJ whole genome shotgun (WGS) entry which is preliminary data.</text>
</comment>
<evidence type="ECO:0000313" key="2">
    <source>
        <dbReference type="EMBL" id="MRW85345.1"/>
    </source>
</evidence>
<protein>
    <recommendedName>
        <fullName evidence="1">G domain-containing protein</fullName>
    </recommendedName>
</protein>
<reference evidence="2 3" key="1">
    <citation type="submission" date="2019-11" db="EMBL/GenBank/DDBJ databases">
        <title>Novel species isolated from a subtropical stream in China.</title>
        <authorList>
            <person name="Lu H."/>
        </authorList>
    </citation>
    <scope>NUCLEOTIDE SEQUENCE [LARGE SCALE GENOMIC DNA]</scope>
    <source>
        <strain evidence="2 3">FT26W</strain>
    </source>
</reference>
<dbReference type="SUPFAM" id="SSF52540">
    <property type="entry name" value="P-loop containing nucleoside triphosphate hydrolases"/>
    <property type="match status" value="1"/>
</dbReference>
<dbReference type="GO" id="GO:0005525">
    <property type="term" value="F:GTP binding"/>
    <property type="evidence" value="ECO:0007669"/>
    <property type="project" value="InterPro"/>
</dbReference>